<dbReference type="PROSITE" id="PS51459">
    <property type="entry name" value="FIDO"/>
    <property type="match status" value="1"/>
</dbReference>
<dbReference type="InterPro" id="IPR003812">
    <property type="entry name" value="Fido"/>
</dbReference>
<organism evidence="2 3">
    <name type="scientific">Adlercreutzia shanghongiae</name>
    <dbReference type="NCBI Taxonomy" id="3111773"/>
    <lineage>
        <taxon>Bacteria</taxon>
        <taxon>Bacillati</taxon>
        <taxon>Actinomycetota</taxon>
        <taxon>Coriobacteriia</taxon>
        <taxon>Eggerthellales</taxon>
        <taxon>Eggerthellaceae</taxon>
        <taxon>Adlercreutzia</taxon>
    </lineage>
</organism>
<dbReference type="SUPFAM" id="SSF140931">
    <property type="entry name" value="Fic-like"/>
    <property type="match status" value="1"/>
</dbReference>
<dbReference type="Proteomes" id="UP001343724">
    <property type="component" value="Unassembled WGS sequence"/>
</dbReference>
<accession>A0ABU6IY81</accession>
<protein>
    <submittedName>
        <fullName evidence="2">Fic family protein</fullName>
    </submittedName>
</protein>
<keyword evidence="3" id="KW-1185">Reference proteome</keyword>
<dbReference type="InterPro" id="IPR036597">
    <property type="entry name" value="Fido-like_dom_sf"/>
</dbReference>
<evidence type="ECO:0000313" key="3">
    <source>
        <dbReference type="Proteomes" id="UP001343724"/>
    </source>
</evidence>
<dbReference type="Gene3D" id="1.10.3290.10">
    <property type="entry name" value="Fido-like domain"/>
    <property type="match status" value="1"/>
</dbReference>
<dbReference type="EMBL" id="JAYMFH010000003">
    <property type="protein sequence ID" value="MEC4294562.1"/>
    <property type="molecule type" value="Genomic_DNA"/>
</dbReference>
<dbReference type="Pfam" id="PF02661">
    <property type="entry name" value="Fic"/>
    <property type="match status" value="1"/>
</dbReference>
<reference evidence="2 3" key="1">
    <citation type="submission" date="2024-01" db="EMBL/GenBank/DDBJ databases">
        <title>novel species in genus Adlercreutzia.</title>
        <authorList>
            <person name="Liu X."/>
        </authorList>
    </citation>
    <scope>NUCLEOTIDE SEQUENCE [LARGE SCALE GENOMIC DNA]</scope>
    <source>
        <strain evidence="2 3">R22</strain>
    </source>
</reference>
<comment type="caution">
    <text evidence="2">The sequence shown here is derived from an EMBL/GenBank/DDBJ whole genome shotgun (WGS) entry which is preliminary data.</text>
</comment>
<evidence type="ECO:0000313" key="2">
    <source>
        <dbReference type="EMBL" id="MEC4294562.1"/>
    </source>
</evidence>
<dbReference type="PANTHER" id="PTHR13504">
    <property type="entry name" value="FIDO DOMAIN-CONTAINING PROTEIN DDB_G0283145"/>
    <property type="match status" value="1"/>
</dbReference>
<evidence type="ECO:0000259" key="1">
    <source>
        <dbReference type="PROSITE" id="PS51459"/>
    </source>
</evidence>
<sequence length="293" mass="32369">MGCSYDIEDLVYASGYEKMYGVSDEQMAFLVHHQESLRRFAVAPAFDDAITADLERLELKRAALAAEGYDPTLERNSASEAFRIEFAHTTTALEGNGLTLAETAMVLEQDLSIPGKPLRDHLEVVDADKAFAKVRTLANDAAALSKEVVFEVHRLIAANLEEADPGEYRWDMRYVSTSSIYPPPAKQVPELMAALLSSPLAQPSLANAALFHLVFEDIHPFGDGNGRTGRALLNLLLMEAGYPPIAFKADRESARRYYDAIAHFVSDIDGRDATPLLTLVIELEDIELGKRLR</sequence>
<name>A0ABU6IY81_9ACTN</name>
<dbReference type="InterPro" id="IPR040198">
    <property type="entry name" value="Fido_containing"/>
</dbReference>
<dbReference type="PANTHER" id="PTHR13504:SF38">
    <property type="entry name" value="FIDO DOMAIN-CONTAINING PROTEIN"/>
    <property type="match status" value="1"/>
</dbReference>
<feature type="domain" description="Fido" evidence="1">
    <location>
        <begin position="144"/>
        <end position="282"/>
    </location>
</feature>
<gene>
    <name evidence="2" type="ORF">VJ920_04500</name>
</gene>
<proteinExistence type="predicted"/>
<dbReference type="RefSeq" id="WP_326439224.1">
    <property type="nucleotide sequence ID" value="NZ_JAYMFH010000003.1"/>
</dbReference>